<dbReference type="PANTHER" id="PTHR32309:SF13">
    <property type="entry name" value="FERRIC ENTEROBACTIN TRANSPORT PROTEIN FEPE"/>
    <property type="match status" value="1"/>
</dbReference>
<keyword evidence="4" id="KW-1185">Reference proteome</keyword>
<keyword evidence="1" id="KW-0547">Nucleotide-binding</keyword>
<evidence type="ECO:0000256" key="2">
    <source>
        <dbReference type="ARBA" id="ARBA00022840"/>
    </source>
</evidence>
<evidence type="ECO:0000313" key="3">
    <source>
        <dbReference type="EMBL" id="CAG4974257.1"/>
    </source>
</evidence>
<protein>
    <submittedName>
        <fullName evidence="3">Tyrosine-protein kinase YveL</fullName>
        <ecNumber evidence="3">2.7.10.2</ecNumber>
    </submittedName>
</protein>
<keyword evidence="3" id="KW-0418">Kinase</keyword>
<dbReference type="EMBL" id="OU015430">
    <property type="protein sequence ID" value="CAG4974257.1"/>
    <property type="molecule type" value="Genomic_DNA"/>
</dbReference>
<dbReference type="CDD" id="cd05387">
    <property type="entry name" value="BY-kinase"/>
    <property type="match status" value="1"/>
</dbReference>
<dbReference type="PANTHER" id="PTHR32309">
    <property type="entry name" value="TYROSINE-PROTEIN KINASE"/>
    <property type="match status" value="1"/>
</dbReference>
<evidence type="ECO:0000313" key="4">
    <source>
        <dbReference type="Proteomes" id="UP000680116"/>
    </source>
</evidence>
<dbReference type="Proteomes" id="UP000680116">
    <property type="component" value="Chromosome"/>
</dbReference>
<evidence type="ECO:0000256" key="1">
    <source>
        <dbReference type="ARBA" id="ARBA00022741"/>
    </source>
</evidence>
<dbReference type="InterPro" id="IPR050445">
    <property type="entry name" value="Bact_polysacc_biosynth/exp"/>
</dbReference>
<sequence>MTAKTMNKQTRQRAPLAPVTADSAGVLGTVPAGHAISRYAEPEPLPVRKLEERRLIHRHDWVRVQADAFRELRTRLVELGGERSFVTLVASVAPGCGGSFVARNLAAAFAFDESKKALLIDCNARHPSQHTALEVEATGGGLMDYLDDPSLDVGDVVYPTGVPRLGLIPGGRVREITGEAFSSFRMRAMTDSLRGLYNDRYVILDGPPVQGSPDARILSELADFVVLVAGYGRVSTAAVEKAMASFPSEKLAGVVLNNSP</sequence>
<proteinExistence type="predicted"/>
<keyword evidence="3" id="KW-0808">Transferase</keyword>
<accession>A0ABM8UG34</accession>
<reference evidence="3 4" key="1">
    <citation type="submission" date="2021-04" db="EMBL/GenBank/DDBJ databases">
        <authorList>
            <person name="Rodrigo-Torres L."/>
            <person name="Arahal R. D."/>
            <person name="Lucena T."/>
        </authorList>
    </citation>
    <scope>NUCLEOTIDE SEQUENCE [LARGE SCALE GENOMIC DNA]</scope>
    <source>
        <strain evidence="3 4">CECT 30171</strain>
    </source>
</reference>
<dbReference type="EC" id="2.7.10.2" evidence="3"/>
<dbReference type="InterPro" id="IPR027417">
    <property type="entry name" value="P-loop_NTPase"/>
</dbReference>
<dbReference type="GO" id="GO:0004715">
    <property type="term" value="F:non-membrane spanning protein tyrosine kinase activity"/>
    <property type="evidence" value="ECO:0007669"/>
    <property type="project" value="UniProtKB-EC"/>
</dbReference>
<dbReference type="Gene3D" id="3.40.50.300">
    <property type="entry name" value="P-loop containing nucleotide triphosphate hydrolases"/>
    <property type="match status" value="1"/>
</dbReference>
<keyword evidence="2" id="KW-0067">ATP-binding</keyword>
<name>A0ABM8UG34_9GAMM</name>
<gene>
    <name evidence="3" type="primary">yveL</name>
    <name evidence="3" type="ORF">LYB30171_01635</name>
</gene>
<organism evidence="3 4">
    <name type="scientific">Novilysobacter luteus</name>
    <dbReference type="NCBI Taxonomy" id="2822368"/>
    <lineage>
        <taxon>Bacteria</taxon>
        <taxon>Pseudomonadati</taxon>
        <taxon>Pseudomonadota</taxon>
        <taxon>Gammaproteobacteria</taxon>
        <taxon>Lysobacterales</taxon>
        <taxon>Lysobacteraceae</taxon>
        <taxon>Novilysobacter</taxon>
    </lineage>
</organism>
<dbReference type="InterPro" id="IPR005702">
    <property type="entry name" value="Wzc-like_C"/>
</dbReference>
<dbReference type="SUPFAM" id="SSF52540">
    <property type="entry name" value="P-loop containing nucleoside triphosphate hydrolases"/>
    <property type="match status" value="1"/>
</dbReference>